<protein>
    <submittedName>
        <fullName evidence="1">Uncharacterized protein</fullName>
    </submittedName>
</protein>
<reference evidence="1" key="1">
    <citation type="submission" date="2014-11" db="EMBL/GenBank/DDBJ databases">
        <authorList>
            <person name="Amaro Gonzalez C."/>
        </authorList>
    </citation>
    <scope>NUCLEOTIDE SEQUENCE</scope>
</reference>
<dbReference type="EMBL" id="GBXM01081383">
    <property type="protein sequence ID" value="JAH27194.1"/>
    <property type="molecule type" value="Transcribed_RNA"/>
</dbReference>
<sequence>MKLPVSFKVAVCLLATNSQSLQTSVLSDII</sequence>
<name>A0A0E9RDL2_ANGAN</name>
<accession>A0A0E9RDL2</accession>
<proteinExistence type="predicted"/>
<evidence type="ECO:0000313" key="1">
    <source>
        <dbReference type="EMBL" id="JAH27194.1"/>
    </source>
</evidence>
<dbReference type="AlphaFoldDB" id="A0A0E9RDL2"/>
<organism evidence="1">
    <name type="scientific">Anguilla anguilla</name>
    <name type="common">European freshwater eel</name>
    <name type="synonym">Muraena anguilla</name>
    <dbReference type="NCBI Taxonomy" id="7936"/>
    <lineage>
        <taxon>Eukaryota</taxon>
        <taxon>Metazoa</taxon>
        <taxon>Chordata</taxon>
        <taxon>Craniata</taxon>
        <taxon>Vertebrata</taxon>
        <taxon>Euteleostomi</taxon>
        <taxon>Actinopterygii</taxon>
        <taxon>Neopterygii</taxon>
        <taxon>Teleostei</taxon>
        <taxon>Anguilliformes</taxon>
        <taxon>Anguillidae</taxon>
        <taxon>Anguilla</taxon>
    </lineage>
</organism>
<reference evidence="1" key="2">
    <citation type="journal article" date="2015" name="Fish Shellfish Immunol.">
        <title>Early steps in the European eel (Anguilla anguilla)-Vibrio vulnificus interaction in the gills: Role of the RtxA13 toxin.</title>
        <authorList>
            <person name="Callol A."/>
            <person name="Pajuelo D."/>
            <person name="Ebbesson L."/>
            <person name="Teles M."/>
            <person name="MacKenzie S."/>
            <person name="Amaro C."/>
        </authorList>
    </citation>
    <scope>NUCLEOTIDE SEQUENCE</scope>
</reference>